<dbReference type="Pfam" id="PF20465">
    <property type="entry name" value="MmeI_hel"/>
    <property type="match status" value="1"/>
</dbReference>
<gene>
    <name evidence="10" type="ORF">KDK67_12465</name>
</gene>
<protein>
    <recommendedName>
        <fullName evidence="1">site-specific DNA-methyltransferase (adenine-specific)</fullName>
        <ecNumber evidence="1">2.1.1.72</ecNumber>
    </recommendedName>
</protein>
<dbReference type="InterPro" id="IPR046820">
    <property type="entry name" value="MmeI_TRD"/>
</dbReference>
<dbReference type="EC" id="2.1.1.72" evidence="1"/>
<evidence type="ECO:0000259" key="8">
    <source>
        <dbReference type="Pfam" id="PF20467"/>
    </source>
</evidence>
<dbReference type="InterPro" id="IPR046818">
    <property type="entry name" value="MmeI_C"/>
</dbReference>
<dbReference type="InterPro" id="IPR029063">
    <property type="entry name" value="SAM-dependent_MTases_sf"/>
</dbReference>
<dbReference type="Pfam" id="PF20464">
    <property type="entry name" value="MmeI_N"/>
    <property type="match status" value="1"/>
</dbReference>
<evidence type="ECO:0000259" key="5">
    <source>
        <dbReference type="Pfam" id="PF20464"/>
    </source>
</evidence>
<feature type="domain" description="MmeI-like C-terminal" evidence="8">
    <location>
        <begin position="832"/>
        <end position="908"/>
    </location>
</feature>
<proteinExistence type="predicted"/>
<reference evidence="10" key="1">
    <citation type="journal article" date="2021" name="mSystems">
        <title>Bacteria and Archaea Synergistically Convert Glycine Betaine to Biogenic Methane in the Formosa Cold Seep of the South China Sea.</title>
        <authorList>
            <person name="Li L."/>
            <person name="Zhang W."/>
            <person name="Zhang S."/>
            <person name="Song L."/>
            <person name="Sun Q."/>
            <person name="Zhang H."/>
            <person name="Xiang H."/>
            <person name="Dong X."/>
        </authorList>
    </citation>
    <scope>NUCLEOTIDE SEQUENCE</scope>
    <source>
        <strain evidence="10">LLY</strain>
    </source>
</reference>
<dbReference type="InterPro" id="IPR050953">
    <property type="entry name" value="N4_N6_ade-DNA_methylase"/>
</dbReference>
<evidence type="ECO:0000259" key="7">
    <source>
        <dbReference type="Pfam" id="PF20466"/>
    </source>
</evidence>
<accession>A0A9E5DDC1</accession>
<dbReference type="GO" id="GO:0032259">
    <property type="term" value="P:methylation"/>
    <property type="evidence" value="ECO:0007669"/>
    <property type="project" value="UniProtKB-KW"/>
</dbReference>
<reference evidence="10" key="2">
    <citation type="submission" date="2021-04" db="EMBL/GenBank/DDBJ databases">
        <authorList>
            <person name="Dong X."/>
        </authorList>
    </citation>
    <scope>NUCLEOTIDE SEQUENCE</scope>
    <source>
        <strain evidence="10">LLY</strain>
    </source>
</reference>
<comment type="catalytic activity">
    <reaction evidence="4">
        <text>a 2'-deoxyadenosine in DNA + S-adenosyl-L-methionine = an N(6)-methyl-2'-deoxyadenosine in DNA + S-adenosyl-L-homocysteine + H(+)</text>
        <dbReference type="Rhea" id="RHEA:15197"/>
        <dbReference type="Rhea" id="RHEA-COMP:12418"/>
        <dbReference type="Rhea" id="RHEA-COMP:12419"/>
        <dbReference type="ChEBI" id="CHEBI:15378"/>
        <dbReference type="ChEBI" id="CHEBI:57856"/>
        <dbReference type="ChEBI" id="CHEBI:59789"/>
        <dbReference type="ChEBI" id="CHEBI:90615"/>
        <dbReference type="ChEBI" id="CHEBI:90616"/>
        <dbReference type="EC" id="2.1.1.72"/>
    </reaction>
</comment>
<evidence type="ECO:0000256" key="2">
    <source>
        <dbReference type="ARBA" id="ARBA00022603"/>
    </source>
</evidence>
<name>A0A9E5DDC1_9EURY</name>
<evidence type="ECO:0000259" key="9">
    <source>
        <dbReference type="Pfam" id="PF20473"/>
    </source>
</evidence>
<comment type="caution">
    <text evidence="10">The sequence shown here is derived from an EMBL/GenBank/DDBJ whole genome shotgun (WGS) entry which is preliminary data.</text>
</comment>
<dbReference type="GO" id="GO:0009007">
    <property type="term" value="F:site-specific DNA-methyltransferase (adenine-specific) activity"/>
    <property type="evidence" value="ECO:0007669"/>
    <property type="project" value="UniProtKB-EC"/>
</dbReference>
<dbReference type="AlphaFoldDB" id="A0A9E5DDC1"/>
<dbReference type="Pfam" id="PF20473">
    <property type="entry name" value="MmeI_Mtase"/>
    <property type="match status" value="1"/>
</dbReference>
<dbReference type="PANTHER" id="PTHR33841:SF1">
    <property type="entry name" value="DNA METHYLTRANSFERASE A"/>
    <property type="match status" value="1"/>
</dbReference>
<feature type="domain" description="MmeI-like target recognition" evidence="7">
    <location>
        <begin position="625"/>
        <end position="828"/>
    </location>
</feature>
<keyword evidence="3" id="KW-0808">Transferase</keyword>
<feature type="domain" description="MmeI-like helicase spacer" evidence="6">
    <location>
        <begin position="182"/>
        <end position="260"/>
    </location>
</feature>
<sequence>MPLITLSWNEINKNAEAFSHAWKDAKSERSESQPFWEEFFKIFGISRRRVATYEKSVAKLSGRKGFIDLFWKGTLIVEHKSEGENLDKAYDQAIDYFPGLTDDELPRYVIVSDFKRFRLEDLDENKRYEFELKDLAKRIRLFDFILGHTKREYKDEDPVNIRAAELMGKIHDSLKENGYEGHPLEVLLVRLMFCLFADDTGIFEYGSFTYFIEHKTNVDGSDVGSKLADIFQALDIPESKRQKHLDEDIKNFPYINGGLFTETLRIPSFDSDTRKILLECCYFDWGSVSPAIFGSMFQSVMNPIERNDIGAHYTSEKNILKTINALFLDELRDEFNAHKNDKKYLQKLHNRISKMTFFDPACGCGTFLIIAYRELRKLQIEIHKILRKEGKYKQKMLLSVGDFDSDINVDSMYGIEILEFPVRIAEVALWLVDHQMNLELSNEFGDYYVRLPLKTSPNIVQENALEMDWDDFVQKDKLTCILGNPPFAGKKRRNKQQNIDMKNVCVHIKNYGILDYVCCWYVKSAEFINGTDIKVGLVSTNSITQGEQVGILWDYLLNEMGIKVHFAHRTFKWSNQSKGNAQVYVIIVGFASYDIKRKYLYDYETPTSDPIEQKAGNINPYLINEKDVILKNRRKPISNVPSISFGSMPNDGGQFLFTDSEMNIFLEKEPKAKKFIHPLISAKEFLNGDKRWCLWLKDANPSEIRKLPLVVERIENVQKNRSKSERGATIKLADTPYLFGEDRQPDSGNYILIPLHSSEHRKYIPMDILPYTSIVNNSCSIVKNAELYHFGVLTSAMHMVWVKHVCGRIKSDYRYSNTLVYNNFPWPKDPTSKQKSNVENAVRELLAIRKEYADSSLADLYGHLVMPKKLLNAHKKLDIAVERCYKSKRFNTDSQRFQYLFELYDMYVGSEK</sequence>
<dbReference type="RefSeq" id="WP_250869128.1">
    <property type="nucleotide sequence ID" value="NZ_JAGSOI010000072.1"/>
</dbReference>
<dbReference type="SUPFAM" id="SSF53335">
    <property type="entry name" value="S-adenosyl-L-methionine-dependent methyltransferases"/>
    <property type="match status" value="1"/>
</dbReference>
<evidence type="ECO:0000256" key="1">
    <source>
        <dbReference type="ARBA" id="ARBA00011900"/>
    </source>
</evidence>
<dbReference type="PANTHER" id="PTHR33841">
    <property type="entry name" value="DNA METHYLTRANSFERASE YEEA-RELATED"/>
    <property type="match status" value="1"/>
</dbReference>
<keyword evidence="11" id="KW-1185">Reference proteome</keyword>
<dbReference type="Gene3D" id="3.40.50.150">
    <property type="entry name" value="Vaccinia Virus protein VP39"/>
    <property type="match status" value="1"/>
</dbReference>
<dbReference type="Proteomes" id="UP001056766">
    <property type="component" value="Unassembled WGS sequence"/>
</dbReference>
<feature type="domain" description="MmeI-like N-terminal" evidence="5">
    <location>
        <begin position="14"/>
        <end position="176"/>
    </location>
</feature>
<evidence type="ECO:0000313" key="10">
    <source>
        <dbReference type="EMBL" id="MCM1987778.1"/>
    </source>
</evidence>
<dbReference type="Pfam" id="PF20467">
    <property type="entry name" value="MmeI_C"/>
    <property type="match status" value="1"/>
</dbReference>
<organism evidence="10 11">
    <name type="scientific">Methanococcoides seepicolus</name>
    <dbReference type="NCBI Taxonomy" id="2828780"/>
    <lineage>
        <taxon>Archaea</taxon>
        <taxon>Methanobacteriati</taxon>
        <taxon>Methanobacteriota</taxon>
        <taxon>Stenosarchaea group</taxon>
        <taxon>Methanomicrobia</taxon>
        <taxon>Methanosarcinales</taxon>
        <taxon>Methanosarcinaceae</taxon>
        <taxon>Methanococcoides</taxon>
    </lineage>
</organism>
<evidence type="ECO:0000256" key="3">
    <source>
        <dbReference type="ARBA" id="ARBA00022679"/>
    </source>
</evidence>
<feature type="domain" description="MmeI-like DNA-methyltransferase" evidence="9">
    <location>
        <begin position="337"/>
        <end position="602"/>
    </location>
</feature>
<dbReference type="EMBL" id="JAGSOI010000072">
    <property type="protein sequence ID" value="MCM1987778.1"/>
    <property type="molecule type" value="Genomic_DNA"/>
</dbReference>
<dbReference type="InterPro" id="IPR046819">
    <property type="entry name" value="MmeI_hel"/>
</dbReference>
<dbReference type="InterPro" id="IPR046817">
    <property type="entry name" value="MmeI_N"/>
</dbReference>
<evidence type="ECO:0000259" key="6">
    <source>
        <dbReference type="Pfam" id="PF20465"/>
    </source>
</evidence>
<evidence type="ECO:0000256" key="4">
    <source>
        <dbReference type="ARBA" id="ARBA00047942"/>
    </source>
</evidence>
<dbReference type="Pfam" id="PF20466">
    <property type="entry name" value="MmeI_TRD"/>
    <property type="match status" value="1"/>
</dbReference>
<dbReference type="InterPro" id="IPR046816">
    <property type="entry name" value="MmeI_Mtase"/>
</dbReference>
<keyword evidence="2 10" id="KW-0489">Methyltransferase</keyword>
<evidence type="ECO:0000313" key="11">
    <source>
        <dbReference type="Proteomes" id="UP001056766"/>
    </source>
</evidence>